<evidence type="ECO:0000256" key="1">
    <source>
        <dbReference type="SAM" id="MobiDB-lite"/>
    </source>
</evidence>
<name>A0A9W6X6H1_9STRA</name>
<dbReference type="AlphaFoldDB" id="A0A9W6X6H1"/>
<dbReference type="Proteomes" id="UP001165121">
    <property type="component" value="Unassembled WGS sequence"/>
</dbReference>
<keyword evidence="3" id="KW-1185">Reference proteome</keyword>
<sequence length="88" mass="9455">MAKESSSSSRGSPATAGGSPAEISNSASQLAADTTVDVARSVQFKDDDARGQGYDDEDEDDEEKEEVDVDTLSRQLSYSAKSRNCRFK</sequence>
<feature type="region of interest" description="Disordered" evidence="1">
    <location>
        <begin position="1"/>
        <end position="75"/>
    </location>
</feature>
<evidence type="ECO:0000313" key="2">
    <source>
        <dbReference type="EMBL" id="GMF32495.1"/>
    </source>
</evidence>
<gene>
    <name evidence="2" type="ORF">Pfra01_000776000</name>
</gene>
<protein>
    <submittedName>
        <fullName evidence="2">Unnamed protein product</fullName>
    </submittedName>
</protein>
<evidence type="ECO:0000313" key="3">
    <source>
        <dbReference type="Proteomes" id="UP001165121"/>
    </source>
</evidence>
<feature type="compositionally biased region" description="Acidic residues" evidence="1">
    <location>
        <begin position="54"/>
        <end position="69"/>
    </location>
</feature>
<dbReference type="EMBL" id="BSXT01000690">
    <property type="protein sequence ID" value="GMF32495.1"/>
    <property type="molecule type" value="Genomic_DNA"/>
</dbReference>
<accession>A0A9W6X6H1</accession>
<feature type="compositionally biased region" description="Low complexity" evidence="1">
    <location>
        <begin position="1"/>
        <end position="21"/>
    </location>
</feature>
<comment type="caution">
    <text evidence="2">The sequence shown here is derived from an EMBL/GenBank/DDBJ whole genome shotgun (WGS) entry which is preliminary data.</text>
</comment>
<proteinExistence type="predicted"/>
<organism evidence="2 3">
    <name type="scientific">Phytophthora fragariaefolia</name>
    <dbReference type="NCBI Taxonomy" id="1490495"/>
    <lineage>
        <taxon>Eukaryota</taxon>
        <taxon>Sar</taxon>
        <taxon>Stramenopiles</taxon>
        <taxon>Oomycota</taxon>
        <taxon>Peronosporomycetes</taxon>
        <taxon>Peronosporales</taxon>
        <taxon>Peronosporaceae</taxon>
        <taxon>Phytophthora</taxon>
    </lineage>
</organism>
<feature type="compositionally biased region" description="Polar residues" evidence="1">
    <location>
        <begin position="22"/>
        <end position="32"/>
    </location>
</feature>
<reference evidence="2" key="1">
    <citation type="submission" date="2023-04" db="EMBL/GenBank/DDBJ databases">
        <title>Phytophthora fragariaefolia NBRC 109709.</title>
        <authorList>
            <person name="Ichikawa N."/>
            <person name="Sato H."/>
            <person name="Tonouchi N."/>
        </authorList>
    </citation>
    <scope>NUCLEOTIDE SEQUENCE</scope>
    <source>
        <strain evidence="2">NBRC 109709</strain>
    </source>
</reference>